<feature type="compositionally biased region" description="Low complexity" evidence="1">
    <location>
        <begin position="193"/>
        <end position="207"/>
    </location>
</feature>
<comment type="caution">
    <text evidence="2">The sequence shown here is derived from an EMBL/GenBank/DDBJ whole genome shotgun (WGS) entry which is preliminary data.</text>
</comment>
<feature type="compositionally biased region" description="Polar residues" evidence="1">
    <location>
        <begin position="208"/>
        <end position="221"/>
    </location>
</feature>
<dbReference type="PANTHER" id="PTHR14753:SF3">
    <property type="entry name" value="F-BOX ONLY PROTEIN 38"/>
    <property type="match status" value="1"/>
</dbReference>
<sequence>MDTTGADTKRSNIGGLSTALQNAVDKPLMPLYVINFSEAQGVVSGKGKTPLRKKCSVAFKSPPQQTAPSEERCCEKGCQVTSEQIKADMKATSDPSDRTKVKTCSCEVNAAGGVINASDPEPQNMDTAQSLNESPESAEEVDACTCGSRAEDFEVNAAQGQEMGPLCPHCSKNVAQEQKSLRSNSESDDGPQPSTSRSSPGESSESTLRTPHNGANRTNSGIVMDPNASPENDRIQHRCCYTHGPLTRARTRLSQVSLISDGESTPKCRKPVKRKRTADKSTSTSDPVIEDDHVQGYGYIGGLSTALQNAVDKPLMPSLSLTVEVYL</sequence>
<dbReference type="InterPro" id="IPR042354">
    <property type="entry name" value="FBX38"/>
</dbReference>
<reference evidence="2" key="1">
    <citation type="submission" date="2023-07" db="EMBL/GenBank/DDBJ databases">
        <authorList>
            <person name="Stuckert A."/>
        </authorList>
    </citation>
    <scope>NUCLEOTIDE SEQUENCE</scope>
</reference>
<evidence type="ECO:0000256" key="1">
    <source>
        <dbReference type="SAM" id="MobiDB-lite"/>
    </source>
</evidence>
<keyword evidence="3" id="KW-1185">Reference proteome</keyword>
<gene>
    <name evidence="2" type="ORF">RIMI_LOCUS16122656</name>
</gene>
<evidence type="ECO:0000313" key="2">
    <source>
        <dbReference type="EMBL" id="CAJ0957911.1"/>
    </source>
</evidence>
<feature type="region of interest" description="Disordered" evidence="1">
    <location>
        <begin position="177"/>
        <end position="233"/>
    </location>
</feature>
<feature type="compositionally biased region" description="Polar residues" evidence="1">
    <location>
        <begin position="124"/>
        <end position="135"/>
    </location>
</feature>
<feature type="region of interest" description="Disordered" evidence="1">
    <location>
        <begin position="115"/>
        <end position="143"/>
    </location>
</feature>
<dbReference type="Proteomes" id="UP001176940">
    <property type="component" value="Unassembled WGS sequence"/>
</dbReference>
<evidence type="ECO:0000313" key="3">
    <source>
        <dbReference type="Proteomes" id="UP001176940"/>
    </source>
</evidence>
<organism evidence="2 3">
    <name type="scientific">Ranitomeya imitator</name>
    <name type="common">mimic poison frog</name>
    <dbReference type="NCBI Taxonomy" id="111125"/>
    <lineage>
        <taxon>Eukaryota</taxon>
        <taxon>Metazoa</taxon>
        <taxon>Chordata</taxon>
        <taxon>Craniata</taxon>
        <taxon>Vertebrata</taxon>
        <taxon>Euteleostomi</taxon>
        <taxon>Amphibia</taxon>
        <taxon>Batrachia</taxon>
        <taxon>Anura</taxon>
        <taxon>Neobatrachia</taxon>
        <taxon>Hyloidea</taxon>
        <taxon>Dendrobatidae</taxon>
        <taxon>Dendrobatinae</taxon>
        <taxon>Ranitomeya</taxon>
    </lineage>
</organism>
<feature type="region of interest" description="Disordered" evidence="1">
    <location>
        <begin position="261"/>
        <end position="289"/>
    </location>
</feature>
<protein>
    <submittedName>
        <fullName evidence="2">Uncharacterized protein</fullName>
    </submittedName>
</protein>
<proteinExistence type="predicted"/>
<accession>A0ABN9M3I6</accession>
<feature type="compositionally biased region" description="Basic residues" evidence="1">
    <location>
        <begin position="267"/>
        <end position="277"/>
    </location>
</feature>
<dbReference type="EMBL" id="CAUEEQ010044449">
    <property type="protein sequence ID" value="CAJ0957911.1"/>
    <property type="molecule type" value="Genomic_DNA"/>
</dbReference>
<dbReference type="PANTHER" id="PTHR14753">
    <property type="entry name" value="F-BOX ONLY PROTEIN 38"/>
    <property type="match status" value="1"/>
</dbReference>
<name>A0ABN9M3I6_9NEOB</name>